<dbReference type="AlphaFoldDB" id="A0A1F7RPT7"/>
<protein>
    <recommendedName>
        <fullName evidence="1">Polymerase beta nucleotidyltransferase domain-containing protein</fullName>
    </recommendedName>
</protein>
<evidence type="ECO:0000313" key="3">
    <source>
        <dbReference type="Proteomes" id="UP000179266"/>
    </source>
</evidence>
<dbReference type="CDD" id="cd05403">
    <property type="entry name" value="NT_KNTase_like"/>
    <property type="match status" value="1"/>
</dbReference>
<dbReference type="Pfam" id="PF18765">
    <property type="entry name" value="Polbeta"/>
    <property type="match status" value="1"/>
</dbReference>
<organism evidence="2 3">
    <name type="scientific">Candidatus Schekmanbacteria bacterium RBG_13_48_7</name>
    <dbReference type="NCBI Taxonomy" id="1817878"/>
    <lineage>
        <taxon>Bacteria</taxon>
        <taxon>Candidatus Schekmaniibacteriota</taxon>
    </lineage>
</organism>
<evidence type="ECO:0000313" key="2">
    <source>
        <dbReference type="EMBL" id="OGL43576.1"/>
    </source>
</evidence>
<dbReference type="SUPFAM" id="SSF81301">
    <property type="entry name" value="Nucleotidyltransferase"/>
    <property type="match status" value="1"/>
</dbReference>
<feature type="domain" description="Polymerase beta nucleotidyltransferase" evidence="1">
    <location>
        <begin position="16"/>
        <end position="101"/>
    </location>
</feature>
<dbReference type="EMBL" id="MGDD01000264">
    <property type="protein sequence ID" value="OGL43576.1"/>
    <property type="molecule type" value="Genomic_DNA"/>
</dbReference>
<dbReference type="Gene3D" id="3.30.460.10">
    <property type="entry name" value="Beta Polymerase, domain 2"/>
    <property type="match status" value="1"/>
</dbReference>
<dbReference type="PANTHER" id="PTHR37030:SF1">
    <property type="entry name" value="NUCLEOTIDYLTRANSFERASE"/>
    <property type="match status" value="1"/>
</dbReference>
<comment type="caution">
    <text evidence="2">The sequence shown here is derived from an EMBL/GenBank/DDBJ whole genome shotgun (WGS) entry which is preliminary data.</text>
</comment>
<dbReference type="InterPro" id="IPR041633">
    <property type="entry name" value="Polbeta"/>
</dbReference>
<dbReference type="Proteomes" id="UP000179266">
    <property type="component" value="Unassembled WGS sequence"/>
</dbReference>
<evidence type="ECO:0000259" key="1">
    <source>
        <dbReference type="Pfam" id="PF18765"/>
    </source>
</evidence>
<sequence length="103" mass="11143">MSLFHGKIRLIHRIVEVAQPEKIIIFGSAARGESSRNSDVDVLVIKSGANRLDLTGKIYLNLHGVGAAVDVVVVTPEDVDRYGDNSALIIYPALKEGRVVYAA</sequence>
<dbReference type="InterPro" id="IPR043519">
    <property type="entry name" value="NT_sf"/>
</dbReference>
<accession>A0A1F7RPT7</accession>
<dbReference type="PANTHER" id="PTHR37030">
    <property type="entry name" value="NUCLEOTIDYLTRANSFERASE"/>
    <property type="match status" value="1"/>
</dbReference>
<proteinExistence type="predicted"/>
<gene>
    <name evidence="2" type="ORF">A2161_21520</name>
</gene>
<name>A0A1F7RPT7_9BACT</name>
<reference evidence="2 3" key="1">
    <citation type="journal article" date="2016" name="Nat. Commun.">
        <title>Thousands of microbial genomes shed light on interconnected biogeochemical processes in an aquifer system.</title>
        <authorList>
            <person name="Anantharaman K."/>
            <person name="Brown C.T."/>
            <person name="Hug L.A."/>
            <person name="Sharon I."/>
            <person name="Castelle C.J."/>
            <person name="Probst A.J."/>
            <person name="Thomas B.C."/>
            <person name="Singh A."/>
            <person name="Wilkins M.J."/>
            <person name="Karaoz U."/>
            <person name="Brodie E.L."/>
            <person name="Williams K.H."/>
            <person name="Hubbard S.S."/>
            <person name="Banfield J.F."/>
        </authorList>
    </citation>
    <scope>NUCLEOTIDE SEQUENCE [LARGE SCALE GENOMIC DNA]</scope>
</reference>